<sequence>MQAFQSDGVRAAAVLLIALAGAAGIVTTRAPASADSAAVPVVYTIINMTERLADRHNCPLDLASARSRIEAGFADTNFLLEYSPLADGPDVFLHELAASASPGTTGAEPSCIWTIRVSYKGRSMTRQARTAPSRTADTLESLAQDSGALLVTETR</sequence>
<dbReference type="Proteomes" id="UP000273675">
    <property type="component" value="Unassembled WGS sequence"/>
</dbReference>
<name>A0A495D283_9PROT</name>
<dbReference type="AlphaFoldDB" id="A0A495D283"/>
<comment type="caution">
    <text evidence="1">The sequence shown here is derived from an EMBL/GenBank/DDBJ whole genome shotgun (WGS) entry which is preliminary data.</text>
</comment>
<dbReference type="RefSeq" id="WP_121212120.1">
    <property type="nucleotide sequence ID" value="NZ_RBIM01000006.1"/>
</dbReference>
<proteinExistence type="predicted"/>
<gene>
    <name evidence="1" type="ORF">C7435_2760</name>
</gene>
<reference evidence="1 2" key="1">
    <citation type="submission" date="2018-10" db="EMBL/GenBank/DDBJ databases">
        <title>Genomic Encyclopedia of Type Strains, Phase IV (KMG-IV): sequencing the most valuable type-strain genomes for metagenomic binning, comparative biology and taxonomic classification.</title>
        <authorList>
            <person name="Goeker M."/>
        </authorList>
    </citation>
    <scope>NUCLEOTIDE SEQUENCE [LARGE SCALE GENOMIC DNA]</scope>
    <source>
        <strain evidence="1 2">DSM 4734</strain>
    </source>
</reference>
<dbReference type="EMBL" id="RBIM01000006">
    <property type="protein sequence ID" value="RKQ95654.1"/>
    <property type="molecule type" value="Genomic_DNA"/>
</dbReference>
<evidence type="ECO:0000313" key="1">
    <source>
        <dbReference type="EMBL" id="RKQ95654.1"/>
    </source>
</evidence>
<protein>
    <submittedName>
        <fullName evidence="1">Uncharacterized protein</fullName>
    </submittedName>
</protein>
<organism evidence="1 2">
    <name type="scientific">Maricaulis maris</name>
    <dbReference type="NCBI Taxonomy" id="74318"/>
    <lineage>
        <taxon>Bacteria</taxon>
        <taxon>Pseudomonadati</taxon>
        <taxon>Pseudomonadota</taxon>
        <taxon>Alphaproteobacteria</taxon>
        <taxon>Maricaulales</taxon>
        <taxon>Maricaulaceae</taxon>
        <taxon>Maricaulis</taxon>
    </lineage>
</organism>
<dbReference type="OrthoDB" id="7632490at2"/>
<accession>A0A495D283</accession>
<evidence type="ECO:0000313" key="2">
    <source>
        <dbReference type="Proteomes" id="UP000273675"/>
    </source>
</evidence>